<proteinExistence type="inferred from homology"/>
<organism evidence="10 11">
    <name type="scientific">Xenopus laevis</name>
    <name type="common">African clawed frog</name>
    <dbReference type="NCBI Taxonomy" id="8355"/>
    <lineage>
        <taxon>Eukaryota</taxon>
        <taxon>Metazoa</taxon>
        <taxon>Chordata</taxon>
        <taxon>Craniata</taxon>
        <taxon>Vertebrata</taxon>
        <taxon>Euteleostomi</taxon>
        <taxon>Amphibia</taxon>
        <taxon>Batrachia</taxon>
        <taxon>Anura</taxon>
        <taxon>Pipoidea</taxon>
        <taxon>Pipidae</taxon>
        <taxon>Xenopodinae</taxon>
        <taxon>Xenopus</taxon>
        <taxon>Xenopus</taxon>
    </lineage>
</organism>
<name>A0A974H233_XENLA</name>
<dbReference type="CDD" id="cd07813">
    <property type="entry name" value="COQ10p_like"/>
    <property type="match status" value="1"/>
</dbReference>
<gene>
    <name evidence="10" type="ORF">XELAEV_18043066mg</name>
</gene>
<keyword evidence="5" id="KW-0809">Transit peptide</keyword>
<keyword evidence="7" id="KW-0472">Membrane</keyword>
<protein>
    <recommendedName>
        <fullName evidence="9">Coenzyme Q-binding protein COQ10 START domain-containing protein</fullName>
    </recommendedName>
</protein>
<evidence type="ECO:0000313" key="11">
    <source>
        <dbReference type="Proteomes" id="UP000694892"/>
    </source>
</evidence>
<dbReference type="AlphaFoldDB" id="A0A974H233"/>
<evidence type="ECO:0000256" key="8">
    <source>
        <dbReference type="ARBA" id="ARBA00024947"/>
    </source>
</evidence>
<evidence type="ECO:0000256" key="3">
    <source>
        <dbReference type="ARBA" id="ARBA00011814"/>
    </source>
</evidence>
<dbReference type="EMBL" id="CM004482">
    <property type="protein sequence ID" value="OCT61982.1"/>
    <property type="molecule type" value="Genomic_DNA"/>
</dbReference>
<evidence type="ECO:0000313" key="10">
    <source>
        <dbReference type="EMBL" id="OCT61982.1"/>
    </source>
</evidence>
<dbReference type="Gene3D" id="3.30.530.20">
    <property type="match status" value="1"/>
</dbReference>
<dbReference type="PANTHER" id="PTHR12901">
    <property type="entry name" value="SPERM PROTEIN HOMOLOG"/>
    <property type="match status" value="1"/>
</dbReference>
<dbReference type="PANTHER" id="PTHR12901:SF14">
    <property type="entry name" value="COENZYME Q-BINDING PROTEIN COQ10 HOMOLOG, MITOCHONDRIAL"/>
    <property type="match status" value="1"/>
</dbReference>
<feature type="domain" description="Coenzyme Q-binding protein COQ10 START" evidence="9">
    <location>
        <begin position="93"/>
        <end position="220"/>
    </location>
</feature>
<dbReference type="SUPFAM" id="SSF55961">
    <property type="entry name" value="Bet v1-like"/>
    <property type="match status" value="1"/>
</dbReference>
<dbReference type="Pfam" id="PF03364">
    <property type="entry name" value="Polyketide_cyc"/>
    <property type="match status" value="1"/>
</dbReference>
<dbReference type="FunFam" id="3.30.530.20:FF:000002">
    <property type="entry name" value="Coenzyme Q-binding protein COQ10 homolog, mitochondrial"/>
    <property type="match status" value="1"/>
</dbReference>
<comment type="function">
    <text evidence="8">Required for the function of coenzyme Q in the respiratory chain. May serve as a chaperone or may be involved in the transport of Q6 from its site of synthesis to the catalytic sites of the respiratory complexes.</text>
</comment>
<keyword evidence="4" id="KW-0999">Mitochondrion inner membrane</keyword>
<accession>A0A974H233</accession>
<keyword evidence="6" id="KW-0496">Mitochondrion</keyword>
<evidence type="ECO:0000256" key="7">
    <source>
        <dbReference type="ARBA" id="ARBA00023136"/>
    </source>
</evidence>
<evidence type="ECO:0000256" key="1">
    <source>
        <dbReference type="ARBA" id="ARBA00004443"/>
    </source>
</evidence>
<dbReference type="GO" id="GO:0048039">
    <property type="term" value="F:ubiquinone binding"/>
    <property type="evidence" value="ECO:0007669"/>
    <property type="project" value="InterPro"/>
</dbReference>
<comment type="subunit">
    <text evidence="3">Interacts with coenzyme Q.</text>
</comment>
<dbReference type="InterPro" id="IPR023393">
    <property type="entry name" value="START-like_dom_sf"/>
</dbReference>
<dbReference type="OMA" id="SCKVEFY"/>
<sequence length="244" mass="27245">MAATCCWGRSGLSSLTRALLEAEKRQCRALVRTGKKPQGIRYLSSCGILASRCPKLPRPASPTHIQGRTFLNLAAPLLGSKRIEYSESKVLGFSIEQMYDIVADVQNYKIFVPWCNRSKVLSCKKGVTRAELEVGFPPVVERYVSEISVIPLHQVRAVCCDGKLFNHLETVWRFSPGLSGRPDTCTLDFCVSFEFKSLLHSHLASVFFDEVVKQMVCAFEKQAGRIYGRQEVPLAAAAKLRAMR</sequence>
<dbReference type="GO" id="GO:0005743">
    <property type="term" value="C:mitochondrial inner membrane"/>
    <property type="evidence" value="ECO:0007669"/>
    <property type="project" value="UniProtKB-SubCell"/>
</dbReference>
<evidence type="ECO:0000256" key="5">
    <source>
        <dbReference type="ARBA" id="ARBA00022946"/>
    </source>
</evidence>
<dbReference type="Proteomes" id="UP000694892">
    <property type="component" value="Chromosome 9_10L"/>
</dbReference>
<evidence type="ECO:0000259" key="9">
    <source>
        <dbReference type="Pfam" id="PF03364"/>
    </source>
</evidence>
<evidence type="ECO:0000256" key="2">
    <source>
        <dbReference type="ARBA" id="ARBA00006885"/>
    </source>
</evidence>
<evidence type="ECO:0000256" key="6">
    <source>
        <dbReference type="ARBA" id="ARBA00023128"/>
    </source>
</evidence>
<dbReference type="InterPro" id="IPR005031">
    <property type="entry name" value="COQ10_START"/>
</dbReference>
<dbReference type="InterPro" id="IPR044996">
    <property type="entry name" value="COQ10-like"/>
</dbReference>
<dbReference type="GO" id="GO:0045333">
    <property type="term" value="P:cellular respiration"/>
    <property type="evidence" value="ECO:0007669"/>
    <property type="project" value="InterPro"/>
</dbReference>
<reference evidence="11" key="1">
    <citation type="journal article" date="2016" name="Nature">
        <title>Genome evolution in the allotetraploid frog Xenopus laevis.</title>
        <authorList>
            <person name="Session A.M."/>
            <person name="Uno Y."/>
            <person name="Kwon T."/>
            <person name="Chapman J.A."/>
            <person name="Toyoda A."/>
            <person name="Takahashi S."/>
            <person name="Fukui A."/>
            <person name="Hikosaka A."/>
            <person name="Suzuki A."/>
            <person name="Kondo M."/>
            <person name="van Heeringen S.J."/>
            <person name="Quigley I."/>
            <person name="Heinz S."/>
            <person name="Ogino H."/>
            <person name="Ochi H."/>
            <person name="Hellsten U."/>
            <person name="Lyons J.B."/>
            <person name="Simakov O."/>
            <person name="Putnam N."/>
            <person name="Stites J."/>
            <person name="Kuroki Y."/>
            <person name="Tanaka T."/>
            <person name="Michiue T."/>
            <person name="Watanabe M."/>
            <person name="Bogdanovic O."/>
            <person name="Lister R."/>
            <person name="Georgiou G."/>
            <person name="Paranjpe S.S."/>
            <person name="van Kruijsbergen I."/>
            <person name="Shu S."/>
            <person name="Carlson J."/>
            <person name="Kinoshita T."/>
            <person name="Ohta Y."/>
            <person name="Mawaribuchi S."/>
            <person name="Jenkins J."/>
            <person name="Grimwood J."/>
            <person name="Schmutz J."/>
            <person name="Mitros T."/>
            <person name="Mozaffari S.V."/>
            <person name="Suzuki Y."/>
            <person name="Haramoto Y."/>
            <person name="Yamamoto T.S."/>
            <person name="Takagi C."/>
            <person name="Heald R."/>
            <person name="Miller K."/>
            <person name="Haudenschild C."/>
            <person name="Kitzman J."/>
            <person name="Nakayama T."/>
            <person name="Izutsu Y."/>
            <person name="Robert J."/>
            <person name="Fortriede J."/>
            <person name="Burns K."/>
            <person name="Lotay V."/>
            <person name="Karimi K."/>
            <person name="Yasuoka Y."/>
            <person name="Dichmann D.S."/>
            <person name="Flajnik M.F."/>
            <person name="Houston D.W."/>
            <person name="Shendure J."/>
            <person name="DuPasquier L."/>
            <person name="Vize P.D."/>
            <person name="Zorn A.M."/>
            <person name="Ito M."/>
            <person name="Marcotte E.M."/>
            <person name="Wallingford J.B."/>
            <person name="Ito Y."/>
            <person name="Asashima M."/>
            <person name="Ueno N."/>
            <person name="Matsuda Y."/>
            <person name="Veenstra G.J."/>
            <person name="Fujiyama A."/>
            <person name="Harland R.M."/>
            <person name="Taira M."/>
            <person name="Rokhsar D.S."/>
        </authorList>
    </citation>
    <scope>NUCLEOTIDE SEQUENCE [LARGE SCALE GENOMIC DNA]</scope>
    <source>
        <strain evidence="11">J</strain>
    </source>
</reference>
<comment type="subcellular location">
    <subcellularLocation>
        <location evidence="1">Mitochondrion inner membrane</location>
        <topology evidence="1">Peripheral membrane protein</topology>
        <orientation evidence="1">Matrix side</orientation>
    </subcellularLocation>
</comment>
<evidence type="ECO:0000256" key="4">
    <source>
        <dbReference type="ARBA" id="ARBA00022792"/>
    </source>
</evidence>
<comment type="similarity">
    <text evidence="2">Belongs to the COQ10 family.</text>
</comment>